<dbReference type="InterPro" id="IPR036397">
    <property type="entry name" value="RNaseH_sf"/>
</dbReference>
<dbReference type="GO" id="GO:0003676">
    <property type="term" value="F:nucleic acid binding"/>
    <property type="evidence" value="ECO:0007669"/>
    <property type="project" value="InterPro"/>
</dbReference>
<comment type="caution">
    <text evidence="1">The sequence shown here is derived from an EMBL/GenBank/DDBJ whole genome shotgun (WGS) entry which is preliminary data.</text>
</comment>
<gene>
    <name evidence="1" type="ORF">TNCV_3576791</name>
</gene>
<sequence length="97" mass="11432">MDAAGLVQLWFDKLELGVTHLLWPAKSPELNMIEWLWPLLECSIWNRYPPQASLQELSQYLHKEWYNIPPNTIQHLYELIPRRIQPVLLSKCGPTPN</sequence>
<evidence type="ECO:0000313" key="1">
    <source>
        <dbReference type="EMBL" id="GFX91849.1"/>
    </source>
</evidence>
<dbReference type="Gene3D" id="3.30.420.10">
    <property type="entry name" value="Ribonuclease H-like superfamily/Ribonuclease H"/>
    <property type="match status" value="1"/>
</dbReference>
<protein>
    <submittedName>
        <fullName evidence="1">DDE_3 domain-containing protein</fullName>
    </submittedName>
</protein>
<accession>A0A8X6RFZ6</accession>
<dbReference type="EMBL" id="BMAU01021137">
    <property type="protein sequence ID" value="GFX91849.1"/>
    <property type="molecule type" value="Genomic_DNA"/>
</dbReference>
<dbReference type="AlphaFoldDB" id="A0A8X6RFZ6"/>
<organism evidence="1 2">
    <name type="scientific">Trichonephila clavipes</name>
    <name type="common">Golden silk orbweaver</name>
    <name type="synonym">Nephila clavipes</name>
    <dbReference type="NCBI Taxonomy" id="2585209"/>
    <lineage>
        <taxon>Eukaryota</taxon>
        <taxon>Metazoa</taxon>
        <taxon>Ecdysozoa</taxon>
        <taxon>Arthropoda</taxon>
        <taxon>Chelicerata</taxon>
        <taxon>Arachnida</taxon>
        <taxon>Araneae</taxon>
        <taxon>Araneomorphae</taxon>
        <taxon>Entelegynae</taxon>
        <taxon>Araneoidea</taxon>
        <taxon>Nephilidae</taxon>
        <taxon>Trichonephila</taxon>
    </lineage>
</organism>
<proteinExistence type="predicted"/>
<dbReference type="Proteomes" id="UP000887159">
    <property type="component" value="Unassembled WGS sequence"/>
</dbReference>
<evidence type="ECO:0000313" key="2">
    <source>
        <dbReference type="Proteomes" id="UP000887159"/>
    </source>
</evidence>
<keyword evidence="2" id="KW-1185">Reference proteome</keyword>
<reference evidence="1" key="1">
    <citation type="submission" date="2020-08" db="EMBL/GenBank/DDBJ databases">
        <title>Multicomponent nature underlies the extraordinary mechanical properties of spider dragline silk.</title>
        <authorList>
            <person name="Kono N."/>
            <person name="Nakamura H."/>
            <person name="Mori M."/>
            <person name="Yoshida Y."/>
            <person name="Ohtoshi R."/>
            <person name="Malay A.D."/>
            <person name="Moran D.A.P."/>
            <person name="Tomita M."/>
            <person name="Numata K."/>
            <person name="Arakawa K."/>
        </authorList>
    </citation>
    <scope>NUCLEOTIDE SEQUENCE</scope>
</reference>
<name>A0A8X6RFZ6_TRICX</name>